<dbReference type="PIRSF" id="PIRSF034285">
    <property type="entry name" value="UCP034285"/>
    <property type="match status" value="1"/>
</dbReference>
<dbReference type="SUPFAM" id="SSF52540">
    <property type="entry name" value="P-loop containing nucleoside triphosphate hydrolases"/>
    <property type="match status" value="1"/>
</dbReference>
<dbReference type="Proteomes" id="UP000256900">
    <property type="component" value="Unassembled WGS sequence"/>
</dbReference>
<sequence length="293" mass="30434">MTGEPLRLRQTLPHGSGMQGSGKAQQISLLRREMAGIATAPPAIVARAHVSLGAARLDRLLAGGLVTGALHEITAAAPGDTPAAAGFVLALAARCAAARNAPLIWIGEDFASLEQGSLYGPGLALHGIDPARLVLVHAANAKDALWAMEEALKCRTPAAVIGEIYSAKLYDLTASRRLVLAAQKQGTTGLLCLAGPVRAEALSSGAETRFEVRARSSPHAASAGGRTPLPGPAAFDVRIAKARAGPAAFSIDREKFHPVFWSHREVLFRDALSLPLAAIAGDGPDQPPQRRSA</sequence>
<dbReference type="EMBL" id="QUMO01000002">
    <property type="protein sequence ID" value="REF88015.1"/>
    <property type="molecule type" value="Genomic_DNA"/>
</dbReference>
<evidence type="ECO:0000256" key="1">
    <source>
        <dbReference type="SAM" id="MobiDB-lite"/>
    </source>
</evidence>
<reference evidence="2 3" key="1">
    <citation type="submission" date="2018-08" db="EMBL/GenBank/DDBJ databases">
        <title>Genomic Encyclopedia of Type Strains, Phase IV (KMG-IV): sequencing the most valuable type-strain genomes for metagenomic binning, comparative biology and taxonomic classification.</title>
        <authorList>
            <person name="Goeker M."/>
        </authorList>
    </citation>
    <scope>NUCLEOTIDE SEQUENCE [LARGE SCALE GENOMIC DNA]</scope>
    <source>
        <strain evidence="2 3">BW863</strain>
    </source>
</reference>
<dbReference type="InterPro" id="IPR027417">
    <property type="entry name" value="P-loop_NTPase"/>
</dbReference>
<dbReference type="AlphaFoldDB" id="A0A3D9Z057"/>
<dbReference type="Gene3D" id="3.40.50.300">
    <property type="entry name" value="P-loop containing nucleotide triphosphate hydrolases"/>
    <property type="match status" value="1"/>
</dbReference>
<evidence type="ECO:0000313" key="3">
    <source>
        <dbReference type="Proteomes" id="UP000256900"/>
    </source>
</evidence>
<evidence type="ECO:0000313" key="2">
    <source>
        <dbReference type="EMBL" id="REF88015.1"/>
    </source>
</evidence>
<keyword evidence="3" id="KW-1185">Reference proteome</keyword>
<proteinExistence type="predicted"/>
<accession>A0A3D9Z057</accession>
<comment type="caution">
    <text evidence="2">The sequence shown here is derived from an EMBL/GenBank/DDBJ whole genome shotgun (WGS) entry which is preliminary data.</text>
</comment>
<dbReference type="InterPro" id="IPR017026">
    <property type="entry name" value="ImuA"/>
</dbReference>
<protein>
    <submittedName>
        <fullName evidence="2">Protein ImuA</fullName>
    </submittedName>
</protein>
<organism evidence="2 3">
    <name type="scientific">Methylovirgula ligni</name>
    <dbReference type="NCBI Taxonomy" id="569860"/>
    <lineage>
        <taxon>Bacteria</taxon>
        <taxon>Pseudomonadati</taxon>
        <taxon>Pseudomonadota</taxon>
        <taxon>Alphaproteobacteria</taxon>
        <taxon>Hyphomicrobiales</taxon>
        <taxon>Beijerinckiaceae</taxon>
        <taxon>Methylovirgula</taxon>
    </lineage>
</organism>
<gene>
    <name evidence="2" type="ORF">DES32_1654</name>
</gene>
<name>A0A3D9Z057_9HYPH</name>
<feature type="region of interest" description="Disordered" evidence="1">
    <location>
        <begin position="1"/>
        <end position="23"/>
    </location>
</feature>